<dbReference type="InterPro" id="IPR001734">
    <property type="entry name" value="Na/solute_symporter"/>
</dbReference>
<dbReference type="PROSITE" id="PS00456">
    <property type="entry name" value="NA_SOLUT_SYMP_1"/>
    <property type="match status" value="1"/>
</dbReference>
<dbReference type="PANTHER" id="PTHR48086">
    <property type="entry name" value="SODIUM/PROLINE SYMPORTER-RELATED"/>
    <property type="match status" value="1"/>
</dbReference>
<dbReference type="InterPro" id="IPR038377">
    <property type="entry name" value="Na/Glc_symporter_sf"/>
</dbReference>
<dbReference type="InterPro" id="IPR018212">
    <property type="entry name" value="Na/solute_symporter_CS"/>
</dbReference>
<keyword evidence="4" id="KW-1003">Cell membrane</keyword>
<feature type="transmembrane region" description="Helical" evidence="14">
    <location>
        <begin position="439"/>
        <end position="457"/>
    </location>
</feature>
<evidence type="ECO:0000256" key="12">
    <source>
        <dbReference type="ARBA" id="ARBA00033708"/>
    </source>
</evidence>
<keyword evidence="8" id="KW-0915">Sodium</keyword>
<protein>
    <submittedName>
        <fullName evidence="15">Sodium:solute symporter family protein</fullName>
    </submittedName>
</protein>
<organism evidence="15 16">
    <name type="scientific">Prauserella endophytica</name>
    <dbReference type="NCBI Taxonomy" id="1592324"/>
    <lineage>
        <taxon>Bacteria</taxon>
        <taxon>Bacillati</taxon>
        <taxon>Actinomycetota</taxon>
        <taxon>Actinomycetes</taxon>
        <taxon>Pseudonocardiales</taxon>
        <taxon>Pseudonocardiaceae</taxon>
        <taxon>Prauserella</taxon>
        <taxon>Prauserella coralliicola group</taxon>
    </lineage>
</organism>
<keyword evidence="5 14" id="KW-0812">Transmembrane</keyword>
<evidence type="ECO:0000313" key="15">
    <source>
        <dbReference type="EMBL" id="TKG61865.1"/>
    </source>
</evidence>
<dbReference type="EMBL" id="SWMS01000029">
    <property type="protein sequence ID" value="TKG61865.1"/>
    <property type="molecule type" value="Genomic_DNA"/>
</dbReference>
<feature type="transmembrane region" description="Helical" evidence="14">
    <location>
        <begin position="114"/>
        <end position="132"/>
    </location>
</feature>
<accession>A0ABY2RV84</accession>
<sequence>MTLIMVLGYFVVTVLLGWLAKRRVRQSTDQFFIAGRAVGTFTNSWAFLATLASGGTIMAAVGMTLFLGLPYTVSLAAGATLGFAVAALLVARPLRRVGNYTVPDFFNERFNNPLIRVAAPVIIVIASAAYMVAQLTGSGIIANAILGWDYKLGVLVTGLIFVLYTSLGGFLSVTWNDVLQGVLMVVMVATFAVVAYFSVPSFGDVYARTIDEFPSYGAVGGALSNWSYIGGFVTSATSICVLPHVIMRVYSARSTRSARLSLNYAMILYGVIVLSVAFVLTPVAATLPNIAELKPDAVFFALSASVLSPALQGLMAAAVLAAVMSTTAGLLMACNSAIGNDLYARVINPRASSKQVVRVSTVSTWAVGIIAILFALNPPEFLVVLYVAAVGFLASAFFAPMILGIWWPRCTSIGAAAGMVAGAGAFLACYLGLDLPNSSEVLIGIPVSIAVTVLASLTGRPSAREQAVVARVRGTATAAPRGGDH</sequence>
<evidence type="ECO:0000256" key="7">
    <source>
        <dbReference type="ARBA" id="ARBA00022989"/>
    </source>
</evidence>
<evidence type="ECO:0000256" key="8">
    <source>
        <dbReference type="ARBA" id="ARBA00023053"/>
    </source>
</evidence>
<feature type="transmembrane region" description="Helical" evidence="14">
    <location>
        <begin position="6"/>
        <end position="24"/>
    </location>
</feature>
<evidence type="ECO:0000256" key="4">
    <source>
        <dbReference type="ARBA" id="ARBA00022475"/>
    </source>
</evidence>
<feature type="transmembrane region" description="Helical" evidence="14">
    <location>
        <begin position="413"/>
        <end position="433"/>
    </location>
</feature>
<dbReference type="PANTHER" id="PTHR48086:SF3">
    <property type="entry name" value="SODIUM_PROLINE SYMPORTER"/>
    <property type="match status" value="1"/>
</dbReference>
<dbReference type="RefSeq" id="WP_137096957.1">
    <property type="nucleotide sequence ID" value="NZ_SWMS01000029.1"/>
</dbReference>
<evidence type="ECO:0000256" key="5">
    <source>
        <dbReference type="ARBA" id="ARBA00022692"/>
    </source>
</evidence>
<feature type="transmembrane region" description="Helical" evidence="14">
    <location>
        <begin position="382"/>
        <end position="406"/>
    </location>
</feature>
<evidence type="ECO:0000256" key="11">
    <source>
        <dbReference type="ARBA" id="ARBA00023201"/>
    </source>
</evidence>
<feature type="transmembrane region" description="Helical" evidence="14">
    <location>
        <begin position="356"/>
        <end position="376"/>
    </location>
</feature>
<name>A0ABY2RV84_9PSEU</name>
<dbReference type="Pfam" id="PF00474">
    <property type="entry name" value="SSF"/>
    <property type="match status" value="1"/>
</dbReference>
<evidence type="ECO:0000313" key="16">
    <source>
        <dbReference type="Proteomes" id="UP000309992"/>
    </source>
</evidence>
<keyword evidence="16" id="KW-1185">Reference proteome</keyword>
<dbReference type="InterPro" id="IPR050277">
    <property type="entry name" value="Sodium:Solute_Symporter"/>
</dbReference>
<feature type="transmembrane region" description="Helical" evidence="14">
    <location>
        <begin position="152"/>
        <end position="171"/>
    </location>
</feature>
<feature type="transmembrane region" description="Helical" evidence="14">
    <location>
        <begin position="311"/>
        <end position="335"/>
    </location>
</feature>
<evidence type="ECO:0000256" key="2">
    <source>
        <dbReference type="ARBA" id="ARBA00006434"/>
    </source>
</evidence>
<keyword evidence="11" id="KW-0739">Sodium transport</keyword>
<evidence type="ECO:0000256" key="3">
    <source>
        <dbReference type="ARBA" id="ARBA00022448"/>
    </source>
</evidence>
<dbReference type="Proteomes" id="UP000309992">
    <property type="component" value="Unassembled WGS sequence"/>
</dbReference>
<evidence type="ECO:0000256" key="1">
    <source>
        <dbReference type="ARBA" id="ARBA00004651"/>
    </source>
</evidence>
<feature type="transmembrane region" description="Helical" evidence="14">
    <location>
        <begin position="226"/>
        <end position="246"/>
    </location>
</feature>
<keyword evidence="10 14" id="KW-0472">Membrane</keyword>
<proteinExistence type="inferred from homology"/>
<dbReference type="PROSITE" id="PS50283">
    <property type="entry name" value="NA_SOLUT_SYMP_3"/>
    <property type="match status" value="1"/>
</dbReference>
<evidence type="ECO:0000256" key="6">
    <source>
        <dbReference type="ARBA" id="ARBA00022847"/>
    </source>
</evidence>
<dbReference type="Gene3D" id="1.20.1730.10">
    <property type="entry name" value="Sodium/glucose cotransporter"/>
    <property type="match status" value="1"/>
</dbReference>
<comment type="caution">
    <text evidence="15">The sequence shown here is derived from an EMBL/GenBank/DDBJ whole genome shotgun (WGS) entry which is preliminary data.</text>
</comment>
<evidence type="ECO:0000256" key="13">
    <source>
        <dbReference type="RuleBase" id="RU362091"/>
    </source>
</evidence>
<comment type="subcellular location">
    <subcellularLocation>
        <location evidence="1">Cell membrane</location>
        <topology evidence="1">Multi-pass membrane protein</topology>
    </subcellularLocation>
</comment>
<comment type="catalytic activity">
    <reaction evidence="12">
        <text>L-proline(in) + Na(+)(in) = L-proline(out) + Na(+)(out)</text>
        <dbReference type="Rhea" id="RHEA:28967"/>
        <dbReference type="ChEBI" id="CHEBI:29101"/>
        <dbReference type="ChEBI" id="CHEBI:60039"/>
    </reaction>
</comment>
<evidence type="ECO:0000256" key="9">
    <source>
        <dbReference type="ARBA" id="ARBA00023065"/>
    </source>
</evidence>
<evidence type="ECO:0000256" key="10">
    <source>
        <dbReference type="ARBA" id="ARBA00023136"/>
    </source>
</evidence>
<comment type="similarity">
    <text evidence="2 13">Belongs to the sodium:solute symporter (SSF) (TC 2.A.21) family.</text>
</comment>
<keyword evidence="7 14" id="KW-1133">Transmembrane helix</keyword>
<feature type="transmembrane region" description="Helical" evidence="14">
    <location>
        <begin position="45"/>
        <end position="67"/>
    </location>
</feature>
<feature type="transmembrane region" description="Helical" evidence="14">
    <location>
        <begin position="178"/>
        <end position="199"/>
    </location>
</feature>
<dbReference type="CDD" id="cd10322">
    <property type="entry name" value="SLC5sbd"/>
    <property type="match status" value="1"/>
</dbReference>
<keyword evidence="9" id="KW-0406">Ion transport</keyword>
<feature type="transmembrane region" description="Helical" evidence="14">
    <location>
        <begin position="73"/>
        <end position="94"/>
    </location>
</feature>
<feature type="transmembrane region" description="Helical" evidence="14">
    <location>
        <begin position="267"/>
        <end position="291"/>
    </location>
</feature>
<reference evidence="15 16" key="1">
    <citation type="journal article" date="2015" name="Antonie Van Leeuwenhoek">
        <title>Prauserella endophytica sp. nov., an endophytic actinobacterium isolated from Tamarix taklamakanensis.</title>
        <authorList>
            <person name="Liu J.M."/>
            <person name="Habden X."/>
            <person name="Guo L."/>
            <person name="Tuo L."/>
            <person name="Jiang Z.K."/>
            <person name="Liu S.W."/>
            <person name="Liu X.F."/>
            <person name="Chen L."/>
            <person name="Li R.F."/>
            <person name="Zhang Y.Q."/>
            <person name="Sun C.H."/>
        </authorList>
    </citation>
    <scope>NUCLEOTIDE SEQUENCE [LARGE SCALE GENOMIC DNA]</scope>
    <source>
        <strain evidence="15 16">CGMCC 4.7182</strain>
    </source>
</reference>
<evidence type="ECO:0000256" key="14">
    <source>
        <dbReference type="SAM" id="Phobius"/>
    </source>
</evidence>
<gene>
    <name evidence="15" type="ORF">FCN18_33050</name>
</gene>
<keyword evidence="6" id="KW-0769">Symport</keyword>
<keyword evidence="3" id="KW-0813">Transport</keyword>